<feature type="transmembrane region" description="Helical" evidence="5">
    <location>
        <begin position="6"/>
        <end position="26"/>
    </location>
</feature>
<dbReference type="Gene3D" id="1.20.120.1630">
    <property type="match status" value="1"/>
</dbReference>
<feature type="transmembrane region" description="Helical" evidence="5">
    <location>
        <begin position="136"/>
        <end position="167"/>
    </location>
</feature>
<reference evidence="6" key="1">
    <citation type="submission" date="2019-08" db="EMBL/GenBank/DDBJ databases">
        <authorList>
            <person name="Kucharzyk K."/>
            <person name="Murdoch R.W."/>
            <person name="Higgins S."/>
            <person name="Loffler F."/>
        </authorList>
    </citation>
    <scope>NUCLEOTIDE SEQUENCE</scope>
</reference>
<comment type="subcellular location">
    <subcellularLocation>
        <location evidence="1">Endomembrane system</location>
        <topology evidence="1">Multi-pass membrane protein</topology>
    </subcellularLocation>
</comment>
<evidence type="ECO:0000256" key="3">
    <source>
        <dbReference type="ARBA" id="ARBA00022989"/>
    </source>
</evidence>
<dbReference type="AlphaFoldDB" id="A0A645BFL0"/>
<evidence type="ECO:0008006" key="7">
    <source>
        <dbReference type="Google" id="ProtNLM"/>
    </source>
</evidence>
<accession>A0A645BFL0</accession>
<evidence type="ECO:0000313" key="6">
    <source>
        <dbReference type="EMBL" id="MPM60514.1"/>
    </source>
</evidence>
<organism evidence="6">
    <name type="scientific">bioreactor metagenome</name>
    <dbReference type="NCBI Taxonomy" id="1076179"/>
    <lineage>
        <taxon>unclassified sequences</taxon>
        <taxon>metagenomes</taxon>
        <taxon>ecological metagenomes</taxon>
    </lineage>
</organism>
<dbReference type="PANTHER" id="PTHR43847">
    <property type="entry name" value="BLL3993 PROTEIN"/>
    <property type="match status" value="1"/>
</dbReference>
<evidence type="ECO:0000256" key="5">
    <source>
        <dbReference type="SAM" id="Phobius"/>
    </source>
</evidence>
<dbReference type="GO" id="GO:0012505">
    <property type="term" value="C:endomembrane system"/>
    <property type="evidence" value="ECO:0007669"/>
    <property type="project" value="UniProtKB-SubCell"/>
</dbReference>
<keyword evidence="3 5" id="KW-1133">Transmembrane helix</keyword>
<dbReference type="PANTHER" id="PTHR43847:SF1">
    <property type="entry name" value="BLL3993 PROTEIN"/>
    <property type="match status" value="1"/>
</dbReference>
<dbReference type="EMBL" id="VSSQ01017839">
    <property type="protein sequence ID" value="MPM60514.1"/>
    <property type="molecule type" value="Genomic_DNA"/>
</dbReference>
<gene>
    <name evidence="6" type="ORF">SDC9_107365</name>
</gene>
<dbReference type="InterPro" id="IPR007318">
    <property type="entry name" value="Phopholipid_MeTrfase"/>
</dbReference>
<comment type="caution">
    <text evidence="6">The sequence shown here is derived from an EMBL/GenBank/DDBJ whole genome shotgun (WGS) entry which is preliminary data.</text>
</comment>
<dbReference type="InterPro" id="IPR052527">
    <property type="entry name" value="Metal_cation-efflux_comp"/>
</dbReference>
<feature type="transmembrane region" description="Helical" evidence="5">
    <location>
        <begin position="78"/>
        <end position="98"/>
    </location>
</feature>
<evidence type="ECO:0000256" key="4">
    <source>
        <dbReference type="ARBA" id="ARBA00023136"/>
    </source>
</evidence>
<keyword evidence="4 5" id="KW-0472">Membrane</keyword>
<proteinExistence type="predicted"/>
<evidence type="ECO:0000256" key="2">
    <source>
        <dbReference type="ARBA" id="ARBA00022692"/>
    </source>
</evidence>
<keyword evidence="2 5" id="KW-0812">Transmembrane</keyword>
<sequence length="200" mass="22600">MANTGFFWILLAGAIFGPIHSLLATLEIKAKVEGWLGQAGKKYYRFFYVVIASLTTLGYACLVLVFPDKLIYKIPIPYVIITSLLEIGATVAASRCVLDSRPMSFIGVDVLLNPKLSAPDEKLVTSGFYRWMRHPIYTFSLVVIWLSPLMTWNLLALFLGVSAYMLVGSWFEEQKLLRQFGEAYADYQKNTPAFIPKIKR</sequence>
<name>A0A645BFL0_9ZZZZ</name>
<evidence type="ECO:0000256" key="1">
    <source>
        <dbReference type="ARBA" id="ARBA00004127"/>
    </source>
</evidence>
<protein>
    <recommendedName>
        <fullName evidence="7">Methanethiol S-methyltransferase</fullName>
    </recommendedName>
</protein>
<feature type="transmembrane region" description="Helical" evidence="5">
    <location>
        <begin position="46"/>
        <end position="66"/>
    </location>
</feature>
<dbReference type="Pfam" id="PF04191">
    <property type="entry name" value="PEMT"/>
    <property type="match status" value="1"/>
</dbReference>